<dbReference type="EMBL" id="LJKE01000043">
    <property type="protein sequence ID" value="KZD66317.1"/>
    <property type="molecule type" value="Genomic_DNA"/>
</dbReference>
<evidence type="ECO:0000256" key="2">
    <source>
        <dbReference type="ARBA" id="ARBA00020110"/>
    </source>
</evidence>
<name>A0A164P6B3_BACCE</name>
<evidence type="ECO:0000256" key="3">
    <source>
        <dbReference type="ARBA" id="ARBA00023143"/>
    </source>
</evidence>
<dbReference type="PANTHER" id="PTHR42792:SF2">
    <property type="entry name" value="FLAGELLIN"/>
    <property type="match status" value="1"/>
</dbReference>
<dbReference type="SUPFAM" id="SSF64518">
    <property type="entry name" value="Phase 1 flagellin"/>
    <property type="match status" value="1"/>
</dbReference>
<evidence type="ECO:0000256" key="1">
    <source>
        <dbReference type="ARBA" id="ARBA00005709"/>
    </source>
</evidence>
<dbReference type="Pfam" id="PF00700">
    <property type="entry name" value="Flagellin_C"/>
    <property type="match status" value="1"/>
</dbReference>
<comment type="function">
    <text evidence="4">Flagellin is the subunit protein which polymerizes to form the filaments of bacterial flagella.</text>
</comment>
<keyword evidence="3 4" id="KW-0975">Bacterial flagellum</keyword>
<organism evidence="7 8">
    <name type="scientific">Bacillus cereus</name>
    <dbReference type="NCBI Taxonomy" id="1396"/>
    <lineage>
        <taxon>Bacteria</taxon>
        <taxon>Bacillati</taxon>
        <taxon>Bacillota</taxon>
        <taxon>Bacilli</taxon>
        <taxon>Bacillales</taxon>
        <taxon>Bacillaceae</taxon>
        <taxon>Bacillus</taxon>
        <taxon>Bacillus cereus group</taxon>
    </lineage>
</organism>
<dbReference type="RefSeq" id="WP_063260931.1">
    <property type="nucleotide sequence ID" value="NZ_LJKE01000043.1"/>
</dbReference>
<dbReference type="PRINTS" id="PR00207">
    <property type="entry name" value="FLAGELLIN"/>
</dbReference>
<keyword evidence="7" id="KW-0282">Flagellum</keyword>
<keyword evidence="7" id="KW-0966">Cell projection</keyword>
<protein>
    <recommendedName>
        <fullName evidence="2 4">Flagellin</fullName>
    </recommendedName>
</protein>
<dbReference type="Gene3D" id="1.20.1330.10">
    <property type="entry name" value="f41 fragment of flagellin, N-terminal domain"/>
    <property type="match status" value="1"/>
</dbReference>
<dbReference type="PATRIC" id="fig|1396.535.peg.4394"/>
<evidence type="ECO:0000313" key="7">
    <source>
        <dbReference type="EMBL" id="KZD66317.1"/>
    </source>
</evidence>
<dbReference type="GO" id="GO:0005198">
    <property type="term" value="F:structural molecule activity"/>
    <property type="evidence" value="ECO:0007669"/>
    <property type="project" value="UniProtKB-UniRule"/>
</dbReference>
<dbReference type="Gene3D" id="6.10.10.10">
    <property type="entry name" value="Flagellar export chaperone, C-terminal domain"/>
    <property type="match status" value="1"/>
</dbReference>
<evidence type="ECO:0000313" key="8">
    <source>
        <dbReference type="Proteomes" id="UP000076482"/>
    </source>
</evidence>
<dbReference type="GO" id="GO:0005576">
    <property type="term" value="C:extracellular region"/>
    <property type="evidence" value="ECO:0007669"/>
    <property type="project" value="UniProtKB-SubCell"/>
</dbReference>
<keyword evidence="4" id="KW-0964">Secreted</keyword>
<evidence type="ECO:0000259" key="6">
    <source>
        <dbReference type="Pfam" id="PF00700"/>
    </source>
</evidence>
<comment type="similarity">
    <text evidence="1 4">Belongs to the bacterial flagellin family.</text>
</comment>
<proteinExistence type="inferred from homology"/>
<comment type="subcellular location">
    <subcellularLocation>
        <location evidence="4">Secreted</location>
    </subcellularLocation>
    <subcellularLocation>
        <location evidence="4">Bacterial flagellum</location>
    </subcellularLocation>
</comment>
<feature type="domain" description="Flagellin N-terminal" evidence="5">
    <location>
        <begin position="3"/>
        <end position="139"/>
    </location>
</feature>
<dbReference type="Pfam" id="PF00669">
    <property type="entry name" value="Flagellin_N"/>
    <property type="match status" value="1"/>
</dbReference>
<dbReference type="InterPro" id="IPR046358">
    <property type="entry name" value="Flagellin_C"/>
</dbReference>
<evidence type="ECO:0000259" key="5">
    <source>
        <dbReference type="Pfam" id="PF00669"/>
    </source>
</evidence>
<dbReference type="Proteomes" id="UP000076482">
    <property type="component" value="Unassembled WGS sequence"/>
</dbReference>
<dbReference type="GO" id="GO:0009288">
    <property type="term" value="C:bacterial-type flagellum"/>
    <property type="evidence" value="ECO:0007669"/>
    <property type="project" value="UniProtKB-SubCell"/>
</dbReference>
<gene>
    <name evidence="7" type="ORF">B4088_2433</name>
</gene>
<feature type="domain" description="Flagellin C-terminal" evidence="6">
    <location>
        <begin position="184"/>
        <end position="269"/>
    </location>
</feature>
<dbReference type="InterPro" id="IPR001029">
    <property type="entry name" value="Flagellin_N"/>
</dbReference>
<comment type="caution">
    <text evidence="7">The sequence shown here is derived from an EMBL/GenBank/DDBJ whole genome shotgun (WGS) entry which is preliminary data.</text>
</comment>
<reference evidence="7 8" key="1">
    <citation type="submission" date="2015-09" db="EMBL/GenBank/DDBJ databases">
        <title>Bacillus cereus food isolates.</title>
        <authorList>
            <person name="Boekhorst J."/>
        </authorList>
    </citation>
    <scope>NUCLEOTIDE SEQUENCE [LARGE SCALE GENOMIC DNA]</scope>
    <source>
        <strain evidence="7 8">B4088</strain>
    </source>
</reference>
<dbReference type="AlphaFoldDB" id="A0A164P6B3"/>
<dbReference type="PANTHER" id="PTHR42792">
    <property type="entry name" value="FLAGELLIN"/>
    <property type="match status" value="1"/>
</dbReference>
<sequence>MRINTNIAGMYSVQALQRNQASQQKNLERLSSGKRINSAADDAAGAAVASQMTTQIKGMKVASRNASDGISLAQTADGALYSVDSILQRMREISLQSKNGTYSTSDRGNLDAEYQLLLEEITKVATTTSFNGVNLLDGSSPNLTLQIGNESAETMTINLSNVTLASLGLNGSDITDVANSTAALTAIDGALKTVQTARANFGAYQNRLEYTIDNLGTTATNLSAARSRIEDADMAEASSDSARDKVLSQSAIAMLTQANQNPQMIMQLLQQ</sequence>
<keyword evidence="7" id="KW-0969">Cilium</keyword>
<evidence type="ECO:0000256" key="4">
    <source>
        <dbReference type="RuleBase" id="RU362073"/>
    </source>
</evidence>
<dbReference type="InterPro" id="IPR001492">
    <property type="entry name" value="Flagellin"/>
</dbReference>
<accession>A0A164P6B3</accession>
<dbReference type="InterPro" id="IPR042187">
    <property type="entry name" value="Flagellin_C_sub2"/>
</dbReference>